<dbReference type="GO" id="GO:0010181">
    <property type="term" value="F:FMN binding"/>
    <property type="evidence" value="ECO:0007669"/>
    <property type="project" value="InterPro"/>
</dbReference>
<evidence type="ECO:0000256" key="12">
    <source>
        <dbReference type="ARBA" id="ARBA00023136"/>
    </source>
</evidence>
<dbReference type="SUPFAM" id="SSF54373">
    <property type="entry name" value="FAD-linked reductases, C-terminal domain"/>
    <property type="match status" value="1"/>
</dbReference>
<feature type="domain" description="BFD-like [2Fe-2S]-binding" evidence="15">
    <location>
        <begin position="414"/>
        <end position="464"/>
    </location>
</feature>
<dbReference type="InterPro" id="IPR007419">
    <property type="entry name" value="BFD-like_2Fe2S-bd_dom"/>
</dbReference>
<keyword evidence="8" id="KW-1003">Cell membrane</keyword>
<dbReference type="InterPro" id="IPR000447">
    <property type="entry name" value="G3P_DH_FAD-dep"/>
</dbReference>
<comment type="cofactor">
    <cofactor evidence="1">
        <name>FMN</name>
        <dbReference type="ChEBI" id="CHEBI:58210"/>
    </cofactor>
</comment>
<dbReference type="GO" id="GO:0009331">
    <property type="term" value="C:glycerol-3-phosphate dehydrogenase (FAD) complex"/>
    <property type="evidence" value="ECO:0007669"/>
    <property type="project" value="InterPro"/>
</dbReference>
<keyword evidence="12" id="KW-0472">Membrane</keyword>
<evidence type="ECO:0000256" key="6">
    <source>
        <dbReference type="ARBA" id="ARBA00011331"/>
    </source>
</evidence>
<dbReference type="GO" id="GO:0046168">
    <property type="term" value="P:glycerol-3-phosphate catabolic process"/>
    <property type="evidence" value="ECO:0007669"/>
    <property type="project" value="TreeGrafter"/>
</dbReference>
<dbReference type="Proteomes" id="UP000280444">
    <property type="component" value="Unassembled WGS sequence"/>
</dbReference>
<sequence>MKTMRTDVVVIGGGSTGAGVIRDVAMRGFDAVLIERGDLAQGTSGRYHGLLHSGGRYVVSDPHSATECAEENAILKRINANAVEASGGLFVVTPEDDEDYADGFIAAANATKVPAAEISIAEALRREPRLHPGIKRAFEVEDGTVDGWQMVWGAVRSAKAYGAKLLTYHRVTQILRENDQVSAVLAHDERSGEDVLIECRFVLNCGGPWAGKLAEMADCHGVEVVPGAGIMIAMNHRLSQSVINRCVYPADGDILVPVHPVCIIGTTDIRAEDPDDLPIPQIQVQQMLDAGEAMIPGFRKSRAIHAWAGARPLVKDSRVSESDTRHMGRGMSVVDHKQRDGLGGLLTIAGGKLTTYRLMAERIVDHMCEQMGENRPCRTADEAVPAAEDGHTYAIGHRLHEVEKAGKSPTSQQIICECELVTKQMLEKAMDDLPQGNLDDVRRQVRLGMGPCQGGFCSQRATAIAHERGDVDIERATGLLRLFLKNRWIGLWPILYGGQVRQSALDEWIHEGILDVEHLPEGAKEVVR</sequence>
<comment type="subcellular location">
    <subcellularLocation>
        <location evidence="3">Cell membrane</location>
        <topology evidence="3">Peripheral membrane protein</topology>
    </subcellularLocation>
</comment>
<evidence type="ECO:0000313" key="16">
    <source>
        <dbReference type="EMBL" id="RRC94817.1"/>
    </source>
</evidence>
<dbReference type="PRINTS" id="PR01001">
    <property type="entry name" value="FADG3PDH"/>
</dbReference>
<evidence type="ECO:0000256" key="11">
    <source>
        <dbReference type="ARBA" id="ARBA00023002"/>
    </source>
</evidence>
<evidence type="ECO:0000256" key="8">
    <source>
        <dbReference type="ARBA" id="ARBA00022475"/>
    </source>
</evidence>
<evidence type="ECO:0000256" key="4">
    <source>
        <dbReference type="ARBA" id="ARBA00005157"/>
    </source>
</evidence>
<comment type="cofactor">
    <cofactor evidence="2">
        <name>FAD</name>
        <dbReference type="ChEBI" id="CHEBI:57692"/>
    </cofactor>
</comment>
<evidence type="ECO:0000256" key="1">
    <source>
        <dbReference type="ARBA" id="ARBA00001917"/>
    </source>
</evidence>
<evidence type="ECO:0000256" key="13">
    <source>
        <dbReference type="ARBA" id="ARBA00049055"/>
    </source>
</evidence>
<comment type="subunit">
    <text evidence="6">Composed of a catalytic GlpA/B dimer and of membrane bound GlpC.</text>
</comment>
<dbReference type="GO" id="GO:0019563">
    <property type="term" value="P:glycerol catabolic process"/>
    <property type="evidence" value="ECO:0007669"/>
    <property type="project" value="UniProtKB-UniPathway"/>
</dbReference>
<keyword evidence="9" id="KW-0285">Flavoprotein</keyword>
<comment type="caution">
    <text evidence="16">The sequence shown here is derived from an EMBL/GenBank/DDBJ whole genome shotgun (WGS) entry which is preliminary data.</text>
</comment>
<accession>A0A3P1SCX7</accession>
<evidence type="ECO:0000256" key="3">
    <source>
        <dbReference type="ARBA" id="ARBA00004202"/>
    </source>
</evidence>
<evidence type="ECO:0000256" key="10">
    <source>
        <dbReference type="ARBA" id="ARBA00022827"/>
    </source>
</evidence>
<dbReference type="NCBIfam" id="TIGR03377">
    <property type="entry name" value="glycerol3P_GlpA"/>
    <property type="match status" value="1"/>
</dbReference>
<dbReference type="GO" id="GO:0050660">
    <property type="term" value="F:flavin adenine dinucleotide binding"/>
    <property type="evidence" value="ECO:0007669"/>
    <property type="project" value="InterPro"/>
</dbReference>
<dbReference type="InterPro" id="IPR017752">
    <property type="entry name" value="G3P_DH_GlpA_su"/>
</dbReference>
<dbReference type="InterPro" id="IPR036188">
    <property type="entry name" value="FAD/NAD-bd_sf"/>
</dbReference>
<dbReference type="NCBIfam" id="NF008313">
    <property type="entry name" value="PRK11101.1"/>
    <property type="match status" value="1"/>
</dbReference>
<dbReference type="UniPathway" id="UPA00618">
    <property type="reaction ID" value="UER00673"/>
</dbReference>
<dbReference type="GO" id="GO:0004368">
    <property type="term" value="F:glycerol-3-phosphate dehydrogenase (quinone) activity"/>
    <property type="evidence" value="ECO:0007669"/>
    <property type="project" value="UniProtKB-EC"/>
</dbReference>
<evidence type="ECO:0000259" key="15">
    <source>
        <dbReference type="Pfam" id="PF04324"/>
    </source>
</evidence>
<comment type="catalytic activity">
    <reaction evidence="13">
        <text>a quinone + sn-glycerol 3-phosphate = dihydroxyacetone phosphate + a quinol</text>
        <dbReference type="Rhea" id="RHEA:18977"/>
        <dbReference type="ChEBI" id="CHEBI:24646"/>
        <dbReference type="ChEBI" id="CHEBI:57597"/>
        <dbReference type="ChEBI" id="CHEBI:57642"/>
        <dbReference type="ChEBI" id="CHEBI:132124"/>
        <dbReference type="EC" id="1.1.5.3"/>
    </reaction>
</comment>
<dbReference type="PANTHER" id="PTHR11985">
    <property type="entry name" value="GLYCEROL-3-PHOSPHATE DEHYDROGENASE"/>
    <property type="match status" value="1"/>
</dbReference>
<reference evidence="16 17" key="1">
    <citation type="submission" date="2018-11" db="EMBL/GenBank/DDBJ databases">
        <title>Genomes From Bacteria Associated with the Canine Oral Cavity: a Test Case for Automated Genome-Based Taxonomic Assignment.</title>
        <authorList>
            <person name="Coil D.A."/>
            <person name="Jospin G."/>
            <person name="Darling A.E."/>
            <person name="Wallis C."/>
            <person name="Davis I.J."/>
            <person name="Harris S."/>
            <person name="Eisen J.A."/>
            <person name="Holcombe L.J."/>
            <person name="O'Flynn C."/>
        </authorList>
    </citation>
    <scope>NUCLEOTIDE SEQUENCE [LARGE SCALE GENOMIC DNA]</scope>
    <source>
        <strain evidence="16 17">OH770</strain>
    </source>
</reference>
<dbReference type="GO" id="GO:0005886">
    <property type="term" value="C:plasma membrane"/>
    <property type="evidence" value="ECO:0007669"/>
    <property type="project" value="UniProtKB-SubCell"/>
</dbReference>
<evidence type="ECO:0000259" key="14">
    <source>
        <dbReference type="Pfam" id="PF01266"/>
    </source>
</evidence>
<keyword evidence="17" id="KW-1185">Reference proteome</keyword>
<dbReference type="Gene3D" id="1.10.10.1100">
    <property type="entry name" value="BFD-like [2Fe-2S]-binding domain"/>
    <property type="match status" value="1"/>
</dbReference>
<dbReference type="EC" id="1.1.5.3" evidence="7"/>
<evidence type="ECO:0000256" key="9">
    <source>
        <dbReference type="ARBA" id="ARBA00022630"/>
    </source>
</evidence>
<proteinExistence type="inferred from homology"/>
<name>A0A3P1SCX7_9ACTO</name>
<comment type="similarity">
    <text evidence="5">Belongs to the FAD-dependent glycerol-3-phosphate dehydrogenase family.</text>
</comment>
<dbReference type="RefSeq" id="WP_124871253.1">
    <property type="nucleotide sequence ID" value="NZ_RQZF01000009.1"/>
</dbReference>
<feature type="domain" description="FAD dependent oxidoreductase" evidence="14">
    <location>
        <begin position="7"/>
        <end position="356"/>
    </location>
</feature>
<keyword evidence="10" id="KW-0274">FAD</keyword>
<dbReference type="EMBL" id="RQZF01000009">
    <property type="protein sequence ID" value="RRC94817.1"/>
    <property type="molecule type" value="Genomic_DNA"/>
</dbReference>
<organism evidence="16 17">
    <name type="scientific">Schaalia canis</name>
    <dbReference type="NCBI Taxonomy" id="100469"/>
    <lineage>
        <taxon>Bacteria</taxon>
        <taxon>Bacillati</taxon>
        <taxon>Actinomycetota</taxon>
        <taxon>Actinomycetes</taxon>
        <taxon>Actinomycetales</taxon>
        <taxon>Actinomycetaceae</taxon>
        <taxon>Schaalia</taxon>
    </lineage>
</organism>
<evidence type="ECO:0000313" key="17">
    <source>
        <dbReference type="Proteomes" id="UP000280444"/>
    </source>
</evidence>
<gene>
    <name evidence="16" type="primary">glpA</name>
    <name evidence="16" type="ORF">EII11_07975</name>
</gene>
<dbReference type="Pfam" id="PF04324">
    <property type="entry name" value="Fer2_BFD"/>
    <property type="match status" value="1"/>
</dbReference>
<protein>
    <recommendedName>
        <fullName evidence="7">glycerol-3-phosphate dehydrogenase</fullName>
        <ecNumber evidence="7">1.1.5.3</ecNumber>
    </recommendedName>
</protein>
<dbReference type="InterPro" id="IPR006076">
    <property type="entry name" value="FAD-dep_OxRdtase"/>
</dbReference>
<evidence type="ECO:0000256" key="2">
    <source>
        <dbReference type="ARBA" id="ARBA00001974"/>
    </source>
</evidence>
<dbReference type="Pfam" id="PF01266">
    <property type="entry name" value="DAO"/>
    <property type="match status" value="1"/>
</dbReference>
<dbReference type="CDD" id="cd19946">
    <property type="entry name" value="GlpA-like_Fer2_BFD-like"/>
    <property type="match status" value="1"/>
</dbReference>
<keyword evidence="11 16" id="KW-0560">Oxidoreductase</keyword>
<dbReference type="AlphaFoldDB" id="A0A3P1SCX7"/>
<dbReference type="PROSITE" id="PS00978">
    <property type="entry name" value="FAD_G3PDH_2"/>
    <property type="match status" value="1"/>
</dbReference>
<dbReference type="SUPFAM" id="SSF51905">
    <property type="entry name" value="FAD/NAD(P)-binding domain"/>
    <property type="match status" value="1"/>
</dbReference>
<dbReference type="OrthoDB" id="9766796at2"/>
<dbReference type="InterPro" id="IPR041854">
    <property type="entry name" value="BFD-like_2Fe2S-bd_dom_sf"/>
</dbReference>
<evidence type="ECO:0000256" key="5">
    <source>
        <dbReference type="ARBA" id="ARBA00007330"/>
    </source>
</evidence>
<dbReference type="Gene3D" id="3.50.50.60">
    <property type="entry name" value="FAD/NAD(P)-binding domain"/>
    <property type="match status" value="3"/>
</dbReference>
<dbReference type="PANTHER" id="PTHR11985:SF35">
    <property type="entry name" value="ANAEROBIC GLYCEROL-3-PHOSPHATE DEHYDROGENASE SUBUNIT A"/>
    <property type="match status" value="1"/>
</dbReference>
<evidence type="ECO:0000256" key="7">
    <source>
        <dbReference type="ARBA" id="ARBA00013029"/>
    </source>
</evidence>
<comment type="pathway">
    <text evidence="4">Polyol metabolism; glycerol degradation via glycerol kinase pathway; glycerone phosphate from sn-glycerol 3-phosphate (anaerobic route): step 1/1.</text>
</comment>